<protein>
    <submittedName>
        <fullName evidence="8">Acyl-CoA dehydrogenase</fullName>
    </submittedName>
</protein>
<evidence type="ECO:0000313" key="8">
    <source>
        <dbReference type="EMBL" id="QKM70255.1"/>
    </source>
</evidence>
<accession>A0A7G3ULK0</accession>
<evidence type="ECO:0000256" key="3">
    <source>
        <dbReference type="ARBA" id="ARBA00022630"/>
    </source>
</evidence>
<comment type="similarity">
    <text evidence="2">Belongs to the acyl-CoA dehydrogenase family.</text>
</comment>
<dbReference type="PANTHER" id="PTHR43884:SF20">
    <property type="entry name" value="ACYL-COA DEHYDROGENASE FADE28"/>
    <property type="match status" value="1"/>
</dbReference>
<evidence type="ECO:0000259" key="6">
    <source>
        <dbReference type="Pfam" id="PF00441"/>
    </source>
</evidence>
<dbReference type="PANTHER" id="PTHR43884">
    <property type="entry name" value="ACYL-COA DEHYDROGENASE"/>
    <property type="match status" value="1"/>
</dbReference>
<dbReference type="EMBL" id="CP029159">
    <property type="protein sequence ID" value="QKM70255.1"/>
    <property type="molecule type" value="Genomic_DNA"/>
</dbReference>
<evidence type="ECO:0000256" key="2">
    <source>
        <dbReference type="ARBA" id="ARBA00009347"/>
    </source>
</evidence>
<keyword evidence="3" id="KW-0285">Flavoprotein</keyword>
<keyword evidence="9" id="KW-1185">Reference proteome</keyword>
<dbReference type="SUPFAM" id="SSF47203">
    <property type="entry name" value="Acyl-CoA dehydrogenase C-terminal domain-like"/>
    <property type="match status" value="1"/>
</dbReference>
<dbReference type="AlphaFoldDB" id="A0A7G3ULK0"/>
<sequence>MHFALEEEQRAFGRSLDALLTAADVPSAARAWAEGDPAPGRALLARVADAGLVALAVPEEYEGTGRLPVELAVALVELGRHAVPGPVVETVAAASLLAGLAPGRRKAADLLPGLVRGEALATLVAPGGGPYALDADVAETVIVVDPAAAEVRIAPGHGPVRVSTDPVRRLALPDTGGEVLARGPAAVAAGLRAGQLARLLTAAQCLGTGQALLDRTVGHVRQRVQFGAPVGGFQAVKHRLADTLIGLEFARPLVFGAAVTRDVRDIAAAKAAAGRAGYAAARTALQLHGAIGYTEEFDLALWLRRARPLRDAWGTPAQCRDAVLTASPDG</sequence>
<dbReference type="RefSeq" id="WP_130584543.1">
    <property type="nucleotide sequence ID" value="NZ_CP029159.1"/>
</dbReference>
<organism evidence="8 9">
    <name type="scientific">Streptomyces tsukubensis (strain DSM 42081 / NBRC 108919 / NRRL 18488 / 9993)</name>
    <dbReference type="NCBI Taxonomy" id="1114943"/>
    <lineage>
        <taxon>Bacteria</taxon>
        <taxon>Bacillati</taxon>
        <taxon>Actinomycetota</taxon>
        <taxon>Actinomycetes</taxon>
        <taxon>Kitasatosporales</taxon>
        <taxon>Streptomycetaceae</taxon>
        <taxon>Streptomyces</taxon>
    </lineage>
</organism>
<comment type="cofactor">
    <cofactor evidence="1">
        <name>FAD</name>
        <dbReference type="ChEBI" id="CHEBI:57692"/>
    </cofactor>
</comment>
<keyword evidence="5" id="KW-0560">Oxidoreductase</keyword>
<dbReference type="Pfam" id="PF02771">
    <property type="entry name" value="Acyl-CoA_dh_N"/>
    <property type="match status" value="1"/>
</dbReference>
<dbReference type="InterPro" id="IPR013786">
    <property type="entry name" value="AcylCoA_DH/ox_N"/>
</dbReference>
<dbReference type="InterPro" id="IPR037069">
    <property type="entry name" value="AcylCoA_DH/ox_N_sf"/>
</dbReference>
<dbReference type="GO" id="GO:0003995">
    <property type="term" value="F:acyl-CoA dehydrogenase activity"/>
    <property type="evidence" value="ECO:0007669"/>
    <property type="project" value="TreeGrafter"/>
</dbReference>
<dbReference type="SUPFAM" id="SSF56645">
    <property type="entry name" value="Acyl-CoA dehydrogenase NM domain-like"/>
    <property type="match status" value="1"/>
</dbReference>
<feature type="domain" description="Acyl-CoA dehydrogenase/oxidase N-terminal" evidence="7">
    <location>
        <begin position="7"/>
        <end position="100"/>
    </location>
</feature>
<reference evidence="8 9" key="1">
    <citation type="journal article" date="2012" name="J. Bacteriol.">
        <title>Draft genome of Streptomyces tsukubaensis NRRL 18488, the producer of the clinically important immunosuppressant tacrolimus (FK506).</title>
        <authorList>
            <person name="Barreiro C."/>
            <person name="Prieto C."/>
            <person name="Sola-Landa A."/>
            <person name="Solera E."/>
            <person name="Martinez-Castro M."/>
            <person name="Perez-Redondo R."/>
            <person name="Garcia-Estrada C."/>
            <person name="Aparicio J.F."/>
            <person name="Fernandez-Martinez L.T."/>
            <person name="Santos-Aberturas J."/>
            <person name="Salehi-Najafabadi Z."/>
            <person name="Rodriguez-Garcia A."/>
            <person name="Tauch A."/>
            <person name="Martin J.F."/>
        </authorList>
    </citation>
    <scope>NUCLEOTIDE SEQUENCE [LARGE SCALE GENOMIC DNA]</scope>
    <source>
        <strain evidence="9">DSM 42081 / NBRC 108919 / NRRL 18488 / 9993</strain>
    </source>
</reference>
<evidence type="ECO:0000256" key="1">
    <source>
        <dbReference type="ARBA" id="ARBA00001974"/>
    </source>
</evidence>
<gene>
    <name evidence="8" type="ORF">STSU_027110</name>
</gene>
<dbReference type="InterPro" id="IPR009100">
    <property type="entry name" value="AcylCoA_DH/oxidase_NM_dom_sf"/>
</dbReference>
<proteinExistence type="inferred from homology"/>
<dbReference type="Proteomes" id="UP000005940">
    <property type="component" value="Chromosome"/>
</dbReference>
<evidence type="ECO:0000256" key="5">
    <source>
        <dbReference type="ARBA" id="ARBA00023002"/>
    </source>
</evidence>
<dbReference type="Pfam" id="PF00441">
    <property type="entry name" value="Acyl-CoA_dh_1"/>
    <property type="match status" value="1"/>
</dbReference>
<dbReference type="Gene3D" id="1.20.140.10">
    <property type="entry name" value="Butyryl-CoA Dehydrogenase, subunit A, domain 3"/>
    <property type="match status" value="1"/>
</dbReference>
<dbReference type="GO" id="GO:0050660">
    <property type="term" value="F:flavin adenine dinucleotide binding"/>
    <property type="evidence" value="ECO:0007669"/>
    <property type="project" value="InterPro"/>
</dbReference>
<dbReference type="InterPro" id="IPR036250">
    <property type="entry name" value="AcylCo_DH-like_C"/>
</dbReference>
<evidence type="ECO:0000313" key="9">
    <source>
        <dbReference type="Proteomes" id="UP000005940"/>
    </source>
</evidence>
<dbReference type="InterPro" id="IPR009075">
    <property type="entry name" value="AcylCo_DH/oxidase_C"/>
</dbReference>
<feature type="domain" description="Acyl-CoA dehydrogenase/oxidase C-terminal" evidence="6">
    <location>
        <begin position="196"/>
        <end position="315"/>
    </location>
</feature>
<keyword evidence="4" id="KW-0274">FAD</keyword>
<evidence type="ECO:0000259" key="7">
    <source>
        <dbReference type="Pfam" id="PF02771"/>
    </source>
</evidence>
<evidence type="ECO:0000256" key="4">
    <source>
        <dbReference type="ARBA" id="ARBA00022827"/>
    </source>
</evidence>
<dbReference type="Gene3D" id="1.10.540.10">
    <property type="entry name" value="Acyl-CoA dehydrogenase/oxidase, N-terminal domain"/>
    <property type="match status" value="1"/>
</dbReference>
<name>A0A7G3ULK0_STRT9</name>